<evidence type="ECO:0000256" key="6">
    <source>
        <dbReference type="ARBA" id="ARBA00023049"/>
    </source>
</evidence>
<evidence type="ECO:0000259" key="7">
    <source>
        <dbReference type="PROSITE" id="PS50249"/>
    </source>
</evidence>
<evidence type="ECO:0000313" key="9">
    <source>
        <dbReference type="Proteomes" id="UP000195985"/>
    </source>
</evidence>
<keyword evidence="5" id="KW-0862">Zinc</keyword>
<dbReference type="Proteomes" id="UP000195985">
    <property type="component" value="Unassembled WGS sequence"/>
</dbReference>
<keyword evidence="9" id="KW-1185">Reference proteome</keyword>
<sequence length="149" mass="16259">MIIDCVKLELAIDHTFEIDTETNLIFGVECAGEIFSKKIGKSNVENVGLICLDSSNRIVNFACVAIGNIENVKVNIAEIFKIALLSNSSQIIIAHNHPSGVLEITEADISLTKKIGMIAKLFEIKLIDSLIVNCKEEIVSIRESVAMGE</sequence>
<evidence type="ECO:0000313" key="8">
    <source>
        <dbReference type="EMBL" id="SLM52725.1"/>
    </source>
</evidence>
<dbReference type="RefSeq" id="WP_086943477.1">
    <property type="nucleotide sequence ID" value="NZ_FONM01000032.1"/>
</dbReference>
<dbReference type="GO" id="GO:0008237">
    <property type="term" value="F:metallopeptidase activity"/>
    <property type="evidence" value="ECO:0007669"/>
    <property type="project" value="UniProtKB-KW"/>
</dbReference>
<name>A0A1W1IIE5_9LACT</name>
<dbReference type="InterPro" id="IPR037518">
    <property type="entry name" value="MPN"/>
</dbReference>
<accession>A0A1W1IIE5</accession>
<dbReference type="EMBL" id="FWEY01000009">
    <property type="protein sequence ID" value="SLM52725.1"/>
    <property type="molecule type" value="Genomic_DNA"/>
</dbReference>
<organism evidence="8 9">
    <name type="scientific">Trichococcus pasteurii</name>
    <dbReference type="NCBI Taxonomy" id="43064"/>
    <lineage>
        <taxon>Bacteria</taxon>
        <taxon>Bacillati</taxon>
        <taxon>Bacillota</taxon>
        <taxon>Bacilli</taxon>
        <taxon>Lactobacillales</taxon>
        <taxon>Carnobacteriaceae</taxon>
        <taxon>Trichococcus</taxon>
    </lineage>
</organism>
<evidence type="ECO:0000256" key="1">
    <source>
        <dbReference type="ARBA" id="ARBA00010243"/>
    </source>
</evidence>
<keyword evidence="4" id="KW-0378">Hydrolase</keyword>
<dbReference type="PANTHER" id="PTHR30471:SF3">
    <property type="entry name" value="UPF0758 PROTEIN YEES-RELATED"/>
    <property type="match status" value="1"/>
</dbReference>
<dbReference type="Pfam" id="PF04002">
    <property type="entry name" value="RadC"/>
    <property type="match status" value="1"/>
</dbReference>
<evidence type="ECO:0000256" key="5">
    <source>
        <dbReference type="ARBA" id="ARBA00022833"/>
    </source>
</evidence>
<protein>
    <recommendedName>
        <fullName evidence="7">MPN domain-containing protein</fullName>
    </recommendedName>
</protein>
<dbReference type="InterPro" id="IPR025657">
    <property type="entry name" value="RadC_JAB"/>
</dbReference>
<dbReference type="STRING" id="43064.SAMN04488086_1328"/>
<dbReference type="GO" id="GO:0006508">
    <property type="term" value="P:proteolysis"/>
    <property type="evidence" value="ECO:0007669"/>
    <property type="project" value="UniProtKB-KW"/>
</dbReference>
<evidence type="ECO:0000256" key="4">
    <source>
        <dbReference type="ARBA" id="ARBA00022801"/>
    </source>
</evidence>
<dbReference type="AlphaFoldDB" id="A0A1W1IIE5"/>
<dbReference type="OrthoDB" id="9804482at2"/>
<evidence type="ECO:0000256" key="2">
    <source>
        <dbReference type="ARBA" id="ARBA00022670"/>
    </source>
</evidence>
<evidence type="ECO:0000256" key="3">
    <source>
        <dbReference type="ARBA" id="ARBA00022723"/>
    </source>
</evidence>
<proteinExistence type="inferred from homology"/>
<dbReference type="InterPro" id="IPR001405">
    <property type="entry name" value="UPF0758"/>
</dbReference>
<reference evidence="9" key="1">
    <citation type="submission" date="2016-04" db="EMBL/GenBank/DDBJ databases">
        <authorList>
            <person name="Strepis N."/>
        </authorList>
    </citation>
    <scope>NUCLEOTIDE SEQUENCE [LARGE SCALE GENOMIC DNA]</scope>
</reference>
<dbReference type="InterPro" id="IPR020891">
    <property type="entry name" value="UPF0758_CS"/>
</dbReference>
<dbReference type="PANTHER" id="PTHR30471">
    <property type="entry name" value="DNA REPAIR PROTEIN RADC"/>
    <property type="match status" value="1"/>
</dbReference>
<dbReference type="GO" id="GO:0046872">
    <property type="term" value="F:metal ion binding"/>
    <property type="evidence" value="ECO:0007669"/>
    <property type="project" value="UniProtKB-KW"/>
</dbReference>
<dbReference type="Gene3D" id="3.40.140.10">
    <property type="entry name" value="Cytidine Deaminase, domain 2"/>
    <property type="match status" value="1"/>
</dbReference>
<comment type="similarity">
    <text evidence="1">Belongs to the UPF0758 family.</text>
</comment>
<keyword evidence="6" id="KW-0482">Metalloprotease</keyword>
<dbReference type="PROSITE" id="PS01302">
    <property type="entry name" value="UPF0758"/>
    <property type="match status" value="1"/>
</dbReference>
<dbReference type="PROSITE" id="PS50249">
    <property type="entry name" value="MPN"/>
    <property type="match status" value="1"/>
</dbReference>
<keyword evidence="2" id="KW-0645">Protease</keyword>
<keyword evidence="3" id="KW-0479">Metal-binding</keyword>
<feature type="domain" description="MPN" evidence="7">
    <location>
        <begin position="18"/>
        <end position="147"/>
    </location>
</feature>
<gene>
    <name evidence="8" type="ORF">TPAS_2432</name>
</gene>